<dbReference type="PROSITE" id="PS51077">
    <property type="entry name" value="HTH_ICLR"/>
    <property type="match status" value="1"/>
</dbReference>
<dbReference type="SUPFAM" id="SSF55781">
    <property type="entry name" value="GAF domain-like"/>
    <property type="match status" value="1"/>
</dbReference>
<keyword evidence="3" id="KW-0804">Transcription</keyword>
<evidence type="ECO:0000259" key="4">
    <source>
        <dbReference type="PROSITE" id="PS51077"/>
    </source>
</evidence>
<gene>
    <name evidence="6" type="ORF">GCM10007874_46640</name>
</gene>
<reference evidence="7" key="1">
    <citation type="journal article" date="2019" name="Int. J. Syst. Evol. Microbiol.">
        <title>The Global Catalogue of Microorganisms (GCM) 10K type strain sequencing project: providing services to taxonomists for standard genome sequencing and annotation.</title>
        <authorList>
            <consortium name="The Broad Institute Genomics Platform"/>
            <consortium name="The Broad Institute Genome Sequencing Center for Infectious Disease"/>
            <person name="Wu L."/>
            <person name="Ma J."/>
        </authorList>
    </citation>
    <scope>NUCLEOTIDE SEQUENCE [LARGE SCALE GENOMIC DNA]</scope>
    <source>
        <strain evidence="7">NBRC 101365</strain>
    </source>
</reference>
<dbReference type="SMART" id="SM00346">
    <property type="entry name" value="HTH_ICLR"/>
    <property type="match status" value="1"/>
</dbReference>
<dbReference type="InterPro" id="IPR036390">
    <property type="entry name" value="WH_DNA-bd_sf"/>
</dbReference>
<evidence type="ECO:0000256" key="1">
    <source>
        <dbReference type="ARBA" id="ARBA00023015"/>
    </source>
</evidence>
<dbReference type="InterPro" id="IPR050707">
    <property type="entry name" value="HTH_MetabolicPath_Reg"/>
</dbReference>
<dbReference type="InterPro" id="IPR036388">
    <property type="entry name" value="WH-like_DNA-bd_sf"/>
</dbReference>
<keyword evidence="7" id="KW-1185">Reference proteome</keyword>
<dbReference type="Pfam" id="PF09339">
    <property type="entry name" value="HTH_IclR"/>
    <property type="match status" value="1"/>
</dbReference>
<dbReference type="Gene3D" id="1.10.10.10">
    <property type="entry name" value="Winged helix-like DNA-binding domain superfamily/Winged helix DNA-binding domain"/>
    <property type="match status" value="1"/>
</dbReference>
<proteinExistence type="predicted"/>
<keyword evidence="2" id="KW-0238">DNA-binding</keyword>
<comment type="caution">
    <text evidence="6">The sequence shown here is derived from an EMBL/GenBank/DDBJ whole genome shotgun (WGS) entry which is preliminary data.</text>
</comment>
<dbReference type="Proteomes" id="UP001156882">
    <property type="component" value="Unassembled WGS sequence"/>
</dbReference>
<evidence type="ECO:0000259" key="5">
    <source>
        <dbReference type="PROSITE" id="PS51078"/>
    </source>
</evidence>
<feature type="domain" description="HTH iclR-type" evidence="4">
    <location>
        <begin position="13"/>
        <end position="73"/>
    </location>
</feature>
<dbReference type="Gene3D" id="3.30.450.40">
    <property type="match status" value="1"/>
</dbReference>
<feature type="domain" description="IclR-ED" evidence="5">
    <location>
        <begin position="74"/>
        <end position="257"/>
    </location>
</feature>
<dbReference type="PANTHER" id="PTHR30136">
    <property type="entry name" value="HELIX-TURN-HELIX TRANSCRIPTIONAL REGULATOR, ICLR FAMILY"/>
    <property type="match status" value="1"/>
</dbReference>
<name>A0ABQ6CMR0_9HYPH</name>
<accession>A0ABQ6CMR0</accession>
<dbReference type="InterPro" id="IPR005471">
    <property type="entry name" value="Tscrpt_reg_IclR_N"/>
</dbReference>
<sequence length="257" mass="28387">MDSGLRIRDGDLIAGFVKGLSVIETFDQERNKLSIADVARLTGLERASARRCLLTLVHGGYAEFDGKFFRLSPRVLKLGYAYLSSTPLPRIIQPFLEQLSESIHESSSASILDRGEIVYIARSAQRRVMLIGLNVGSRLPAYCASMGRVLLAALPEEEARRRLEATKREKHTPKTLTGLSELMKELARVRQQGYALIDEELEIGLRSIAVPILDARGSVMAAANVGVQAQRVSSQTLVEEVLPRLFAMQGELRKLLG</sequence>
<dbReference type="Pfam" id="PF01614">
    <property type="entry name" value="IclR_C"/>
    <property type="match status" value="1"/>
</dbReference>
<evidence type="ECO:0000313" key="7">
    <source>
        <dbReference type="Proteomes" id="UP001156882"/>
    </source>
</evidence>
<protein>
    <submittedName>
        <fullName evidence="6">IclR family transcriptional regulator</fullName>
    </submittedName>
</protein>
<dbReference type="NCBIfam" id="TIGR02431">
    <property type="entry name" value="pcaR_pcaU"/>
    <property type="match status" value="1"/>
</dbReference>
<dbReference type="PANTHER" id="PTHR30136:SF34">
    <property type="entry name" value="TRANSCRIPTIONAL REGULATOR"/>
    <property type="match status" value="1"/>
</dbReference>
<evidence type="ECO:0000256" key="3">
    <source>
        <dbReference type="ARBA" id="ARBA00023163"/>
    </source>
</evidence>
<evidence type="ECO:0000313" key="6">
    <source>
        <dbReference type="EMBL" id="GLS21647.1"/>
    </source>
</evidence>
<keyword evidence="1" id="KW-0805">Transcription regulation</keyword>
<dbReference type="SUPFAM" id="SSF46785">
    <property type="entry name" value="Winged helix' DNA-binding domain"/>
    <property type="match status" value="1"/>
</dbReference>
<dbReference type="InterPro" id="IPR029016">
    <property type="entry name" value="GAF-like_dom_sf"/>
</dbReference>
<organism evidence="6 7">
    <name type="scientific">Labrys miyagiensis</name>
    <dbReference type="NCBI Taxonomy" id="346912"/>
    <lineage>
        <taxon>Bacteria</taxon>
        <taxon>Pseudomonadati</taxon>
        <taxon>Pseudomonadota</taxon>
        <taxon>Alphaproteobacteria</taxon>
        <taxon>Hyphomicrobiales</taxon>
        <taxon>Xanthobacteraceae</taxon>
        <taxon>Labrys</taxon>
    </lineage>
</organism>
<dbReference type="EMBL" id="BSPC01000052">
    <property type="protein sequence ID" value="GLS21647.1"/>
    <property type="molecule type" value="Genomic_DNA"/>
</dbReference>
<dbReference type="PROSITE" id="PS51078">
    <property type="entry name" value="ICLR_ED"/>
    <property type="match status" value="1"/>
</dbReference>
<evidence type="ECO:0000256" key="2">
    <source>
        <dbReference type="ARBA" id="ARBA00023125"/>
    </source>
</evidence>
<dbReference type="InterPro" id="IPR012794">
    <property type="entry name" value="PcaR_PcaU"/>
</dbReference>
<dbReference type="InterPro" id="IPR014757">
    <property type="entry name" value="Tscrpt_reg_IclR_C"/>
</dbReference>